<dbReference type="GeneID" id="19970303"/>
<dbReference type="PANTHER" id="PTHR43248">
    <property type="entry name" value="2-SUCCINYL-6-HYDROXY-2,4-CYCLOHEXADIENE-1-CARBOXYLATE SYNTHASE"/>
    <property type="match status" value="1"/>
</dbReference>
<dbReference type="PANTHER" id="PTHR43248:SF25">
    <property type="entry name" value="AB HYDROLASE-1 DOMAIN-CONTAINING PROTEIN-RELATED"/>
    <property type="match status" value="1"/>
</dbReference>
<sequence>MKVATLLNILVLVGLNQAKPIQSRSIQWSPCADLPQEIPCDTCECSTLPVPLDYTNSSSTTIDLPILRIPATEQPSKGSVLFNFGGPGAEARQILASSEKKLMAATGNVYDLVAFDPRGTGINNPMNCTGGDPLELLAIAKGFTLNPDTAPSQNWAQSKVLADRCLRNQSDIGEFIGTAFVARDLMSVVDELDDDGMLRFWGFSYGTVLGATVAAMFPSRIDRIVLDAVTNLHEYYNDWADYEEWLQTDEVFSGIWSTCIDAGPDRCPLAAVYNDSATLEAAVYDLIDSTLEAPIIITSSNATVALDYHNLKQMYSSSIYGPASWPATATITALLLANETESDELYTLLAAIGLDCISPLNPIIAWATTIATIGIRGSDRVLRAESLSQMEPILARLRQQSRILGDISDFLILGGASWRFEAKERYTGPWENITTQHPMLLLGNTWDGYTPIRSAYNTSASFVDSVVLEVEAYGHGTLGVASECLMQKTQAYWVNGTLPEPGEKCGIDVKPYDPVDE</sequence>
<evidence type="ECO:0000313" key="6">
    <source>
        <dbReference type="EMBL" id="ETN41030.1"/>
    </source>
</evidence>
<evidence type="ECO:0000259" key="4">
    <source>
        <dbReference type="Pfam" id="PF00561"/>
    </source>
</evidence>
<feature type="domain" description="AB hydrolase-1" evidence="4">
    <location>
        <begin position="81"/>
        <end position="247"/>
    </location>
</feature>
<dbReference type="InterPro" id="IPR051601">
    <property type="entry name" value="Serine_prot/Carboxylest_S33"/>
</dbReference>
<evidence type="ECO:0008006" key="8">
    <source>
        <dbReference type="Google" id="ProtNLM"/>
    </source>
</evidence>
<dbReference type="Pfam" id="PF08386">
    <property type="entry name" value="Abhydrolase_4"/>
    <property type="match status" value="1"/>
</dbReference>
<dbReference type="VEuPathDB" id="FungiDB:HMPREF1541_02964"/>
<dbReference type="AlphaFoldDB" id="W2RXI4"/>
<dbReference type="RefSeq" id="XP_008715539.1">
    <property type="nucleotide sequence ID" value="XM_008717317.1"/>
</dbReference>
<dbReference type="Pfam" id="PF00561">
    <property type="entry name" value="Abhydrolase_1"/>
    <property type="match status" value="1"/>
</dbReference>
<keyword evidence="3" id="KW-0732">Signal</keyword>
<dbReference type="GO" id="GO:0016787">
    <property type="term" value="F:hydrolase activity"/>
    <property type="evidence" value="ECO:0007669"/>
    <property type="project" value="UniProtKB-KW"/>
</dbReference>
<protein>
    <recommendedName>
        <fullName evidence="8">Peptidase S33 tripeptidyl aminopeptidase-like C-terminal domain-containing protein</fullName>
    </recommendedName>
</protein>
<reference evidence="6 7" key="1">
    <citation type="submission" date="2013-03" db="EMBL/GenBank/DDBJ databases">
        <title>The Genome Sequence of Phialophora europaea CBS 101466.</title>
        <authorList>
            <consortium name="The Broad Institute Genomics Platform"/>
            <person name="Cuomo C."/>
            <person name="de Hoog S."/>
            <person name="Gorbushina A."/>
            <person name="Walker B."/>
            <person name="Young S.K."/>
            <person name="Zeng Q."/>
            <person name="Gargeya S."/>
            <person name="Fitzgerald M."/>
            <person name="Haas B."/>
            <person name="Abouelleil A."/>
            <person name="Allen A.W."/>
            <person name="Alvarado L."/>
            <person name="Arachchi H.M."/>
            <person name="Berlin A.M."/>
            <person name="Chapman S.B."/>
            <person name="Gainer-Dewar J."/>
            <person name="Goldberg J."/>
            <person name="Griggs A."/>
            <person name="Gujja S."/>
            <person name="Hansen M."/>
            <person name="Howarth C."/>
            <person name="Imamovic A."/>
            <person name="Ireland A."/>
            <person name="Larimer J."/>
            <person name="McCowan C."/>
            <person name="Murphy C."/>
            <person name="Pearson M."/>
            <person name="Poon T.W."/>
            <person name="Priest M."/>
            <person name="Roberts A."/>
            <person name="Saif S."/>
            <person name="Shea T."/>
            <person name="Sisk P."/>
            <person name="Sykes S."/>
            <person name="Wortman J."/>
            <person name="Nusbaum C."/>
            <person name="Birren B."/>
        </authorList>
    </citation>
    <scope>NUCLEOTIDE SEQUENCE [LARGE SCALE GENOMIC DNA]</scope>
    <source>
        <strain evidence="6 7">CBS 101466</strain>
    </source>
</reference>
<dbReference type="SUPFAM" id="SSF53474">
    <property type="entry name" value="alpha/beta-Hydrolases"/>
    <property type="match status" value="1"/>
</dbReference>
<dbReference type="OrthoDB" id="425534at2759"/>
<dbReference type="InterPro" id="IPR000073">
    <property type="entry name" value="AB_hydrolase_1"/>
</dbReference>
<dbReference type="HOGENOM" id="CLU_013364_5_0_1"/>
<gene>
    <name evidence="6" type="ORF">HMPREF1541_02964</name>
</gene>
<evidence type="ECO:0000313" key="7">
    <source>
        <dbReference type="Proteomes" id="UP000030752"/>
    </source>
</evidence>
<accession>W2RXI4</accession>
<feature type="chain" id="PRO_5004823941" description="Peptidase S33 tripeptidyl aminopeptidase-like C-terminal domain-containing protein" evidence="3">
    <location>
        <begin position="19"/>
        <end position="517"/>
    </location>
</feature>
<feature type="signal peptide" evidence="3">
    <location>
        <begin position="1"/>
        <end position="18"/>
    </location>
</feature>
<dbReference type="Proteomes" id="UP000030752">
    <property type="component" value="Unassembled WGS sequence"/>
</dbReference>
<feature type="domain" description="Peptidase S33 tripeptidyl aminopeptidase-like C-terminal" evidence="5">
    <location>
        <begin position="431"/>
        <end position="505"/>
    </location>
</feature>
<dbReference type="EMBL" id="KB822719">
    <property type="protein sequence ID" value="ETN41030.1"/>
    <property type="molecule type" value="Genomic_DNA"/>
</dbReference>
<dbReference type="eggNOG" id="ENOG502RZ4D">
    <property type="taxonomic scope" value="Eukaryota"/>
</dbReference>
<dbReference type="InterPro" id="IPR013595">
    <property type="entry name" value="Pept_S33_TAP-like_C"/>
</dbReference>
<evidence type="ECO:0000256" key="1">
    <source>
        <dbReference type="ARBA" id="ARBA00010088"/>
    </source>
</evidence>
<keyword evidence="2" id="KW-0378">Hydrolase</keyword>
<evidence type="ECO:0000259" key="5">
    <source>
        <dbReference type="Pfam" id="PF08386"/>
    </source>
</evidence>
<evidence type="ECO:0000256" key="3">
    <source>
        <dbReference type="SAM" id="SignalP"/>
    </source>
</evidence>
<name>W2RXI4_CYPE1</name>
<proteinExistence type="inferred from homology"/>
<dbReference type="InParanoid" id="W2RXI4"/>
<dbReference type="STRING" id="1220924.W2RXI4"/>
<comment type="similarity">
    <text evidence="1">Belongs to the peptidase S33 family.</text>
</comment>
<dbReference type="InterPro" id="IPR029058">
    <property type="entry name" value="AB_hydrolase_fold"/>
</dbReference>
<dbReference type="Gene3D" id="3.40.50.1820">
    <property type="entry name" value="alpha/beta hydrolase"/>
    <property type="match status" value="1"/>
</dbReference>
<organism evidence="6 7">
    <name type="scientific">Cyphellophora europaea (strain CBS 101466)</name>
    <name type="common">Phialophora europaea</name>
    <dbReference type="NCBI Taxonomy" id="1220924"/>
    <lineage>
        <taxon>Eukaryota</taxon>
        <taxon>Fungi</taxon>
        <taxon>Dikarya</taxon>
        <taxon>Ascomycota</taxon>
        <taxon>Pezizomycotina</taxon>
        <taxon>Eurotiomycetes</taxon>
        <taxon>Chaetothyriomycetidae</taxon>
        <taxon>Chaetothyriales</taxon>
        <taxon>Cyphellophoraceae</taxon>
        <taxon>Cyphellophora</taxon>
    </lineage>
</organism>
<evidence type="ECO:0000256" key="2">
    <source>
        <dbReference type="ARBA" id="ARBA00022801"/>
    </source>
</evidence>
<keyword evidence="7" id="KW-1185">Reference proteome</keyword>